<evidence type="ECO:0000256" key="1">
    <source>
        <dbReference type="SAM" id="MobiDB-lite"/>
    </source>
</evidence>
<evidence type="ECO:0000256" key="2">
    <source>
        <dbReference type="SAM" id="Phobius"/>
    </source>
</evidence>
<name>A0AAN8BGY4_9TELE</name>
<evidence type="ECO:0000313" key="4">
    <source>
        <dbReference type="Proteomes" id="UP001335648"/>
    </source>
</evidence>
<keyword evidence="2" id="KW-1133">Transmembrane helix</keyword>
<dbReference type="AlphaFoldDB" id="A0AAN8BGY4"/>
<feature type="transmembrane region" description="Helical" evidence="2">
    <location>
        <begin position="6"/>
        <end position="26"/>
    </location>
</feature>
<protein>
    <recommendedName>
        <fullName evidence="5">Matrix-remodeling-associated protein 7</fullName>
    </recommendedName>
</protein>
<dbReference type="EMBL" id="JAULUE010002060">
    <property type="protein sequence ID" value="KAK5884402.1"/>
    <property type="molecule type" value="Genomic_DNA"/>
</dbReference>
<proteinExistence type="predicted"/>
<sequence length="140" mass="15459">MDLDPAVIIPALLFTAVAIYFASSYLNKKPDASAAAKKKPKVGYGDDIPPSRALGQPTRSEPAPVKVKPAPVPVPEPEPETHWEPEPIEEFTPEPEPEIFPTNDVAAADDMVMFTPGKKQSKFETMMTKEEIEEEQRDPE</sequence>
<feature type="compositionally biased region" description="Acidic residues" evidence="1">
    <location>
        <begin position="86"/>
        <end position="97"/>
    </location>
</feature>
<keyword evidence="4" id="KW-1185">Reference proteome</keyword>
<feature type="compositionally biased region" description="Acidic residues" evidence="1">
    <location>
        <begin position="131"/>
        <end position="140"/>
    </location>
</feature>
<evidence type="ECO:0008006" key="5">
    <source>
        <dbReference type="Google" id="ProtNLM"/>
    </source>
</evidence>
<organism evidence="3 4">
    <name type="scientific">Champsocephalus esox</name>
    <name type="common">pike icefish</name>
    <dbReference type="NCBI Taxonomy" id="159716"/>
    <lineage>
        <taxon>Eukaryota</taxon>
        <taxon>Metazoa</taxon>
        <taxon>Chordata</taxon>
        <taxon>Craniata</taxon>
        <taxon>Vertebrata</taxon>
        <taxon>Euteleostomi</taxon>
        <taxon>Actinopterygii</taxon>
        <taxon>Neopterygii</taxon>
        <taxon>Teleostei</taxon>
        <taxon>Neoteleostei</taxon>
        <taxon>Acanthomorphata</taxon>
        <taxon>Eupercaria</taxon>
        <taxon>Perciformes</taxon>
        <taxon>Notothenioidei</taxon>
        <taxon>Channichthyidae</taxon>
        <taxon>Champsocephalus</taxon>
    </lineage>
</organism>
<feature type="region of interest" description="Disordered" evidence="1">
    <location>
        <begin position="116"/>
        <end position="140"/>
    </location>
</feature>
<comment type="caution">
    <text evidence="3">The sequence shown here is derived from an EMBL/GenBank/DDBJ whole genome shotgun (WGS) entry which is preliminary data.</text>
</comment>
<dbReference type="Proteomes" id="UP001335648">
    <property type="component" value="Unassembled WGS sequence"/>
</dbReference>
<keyword evidence="2" id="KW-0812">Transmembrane</keyword>
<keyword evidence="2" id="KW-0472">Membrane</keyword>
<accession>A0AAN8BGY4</accession>
<gene>
    <name evidence="3" type="ORF">CesoFtcFv8_018226</name>
</gene>
<reference evidence="3 4" key="1">
    <citation type="journal article" date="2023" name="Mol. Biol. Evol.">
        <title>Genomics of Secondarily Temperate Adaptation in the Only Non-Antarctic Icefish.</title>
        <authorList>
            <person name="Rivera-Colon A.G."/>
            <person name="Rayamajhi N."/>
            <person name="Minhas B.F."/>
            <person name="Madrigal G."/>
            <person name="Bilyk K.T."/>
            <person name="Yoon V."/>
            <person name="Hune M."/>
            <person name="Gregory S."/>
            <person name="Cheng C.H.C."/>
            <person name="Catchen J.M."/>
        </authorList>
    </citation>
    <scope>NUCLEOTIDE SEQUENCE [LARGE SCALE GENOMIC DNA]</scope>
    <source>
        <strain evidence="3">JC2023a</strain>
    </source>
</reference>
<evidence type="ECO:0000313" key="3">
    <source>
        <dbReference type="EMBL" id="KAK5884402.1"/>
    </source>
</evidence>
<feature type="region of interest" description="Disordered" evidence="1">
    <location>
        <begin position="29"/>
        <end position="101"/>
    </location>
</feature>